<accession>A0A098LA09</accession>
<dbReference type="PANTHER" id="PTHR46268">
    <property type="entry name" value="STRESS RESPONSE PROTEIN NHAX"/>
    <property type="match status" value="1"/>
</dbReference>
<dbReference type="RefSeq" id="WP_045457817.1">
    <property type="nucleotide sequence ID" value="NZ_BBLT01000001.1"/>
</dbReference>
<sequence length="283" mass="31661">MELISKIICPTDFSINSSNSVRYGYELAKVLKAELVLFHCIESKYKDAFDESIYREKEKALKELNSIAEGHRIRDKYGNVTISSLVSAGNPANEIIKTIKAGEGNLVVMATKGVSERYAPYSRITSEVIERTCCPVLEVPPGTTYTPIQKIVYTSELSGEDEKTVVDFVIGLGECLHAHIDFLTIQDKEDSPNADDLISYGYNNFLLKSDTSDVAFFVLEKKDIIKGINEFTERHEADLIIISPGHDKMYDNFMEASSTHQLVNKTSFPVLVMHKNKECLATA</sequence>
<organism evidence="3 4">
    <name type="scientific">Sporocytophaga myxococcoides</name>
    <dbReference type="NCBI Taxonomy" id="153721"/>
    <lineage>
        <taxon>Bacteria</taxon>
        <taxon>Pseudomonadati</taxon>
        <taxon>Bacteroidota</taxon>
        <taxon>Cytophagia</taxon>
        <taxon>Cytophagales</taxon>
        <taxon>Cytophagaceae</taxon>
        <taxon>Sporocytophaga</taxon>
    </lineage>
</organism>
<dbReference type="EMBL" id="BBLT01000001">
    <property type="protein sequence ID" value="GAL83237.1"/>
    <property type="molecule type" value="Genomic_DNA"/>
</dbReference>
<dbReference type="Gene3D" id="3.40.50.12370">
    <property type="match status" value="1"/>
</dbReference>
<dbReference type="eggNOG" id="COG0589">
    <property type="taxonomic scope" value="Bacteria"/>
</dbReference>
<dbReference type="Pfam" id="PF00582">
    <property type="entry name" value="Usp"/>
    <property type="match status" value="1"/>
</dbReference>
<protein>
    <submittedName>
        <fullName evidence="3">Universal stress protein UspA</fullName>
    </submittedName>
</protein>
<dbReference type="OrthoDB" id="1522603at2"/>
<dbReference type="PANTHER" id="PTHR46268:SF6">
    <property type="entry name" value="UNIVERSAL STRESS PROTEIN UP12"/>
    <property type="match status" value="1"/>
</dbReference>
<dbReference type="SUPFAM" id="SSF52402">
    <property type="entry name" value="Adenine nucleotide alpha hydrolases-like"/>
    <property type="match status" value="2"/>
</dbReference>
<proteinExistence type="inferred from homology"/>
<keyword evidence="4" id="KW-1185">Reference proteome</keyword>
<feature type="domain" description="UspA" evidence="2">
    <location>
        <begin position="6"/>
        <end position="139"/>
    </location>
</feature>
<evidence type="ECO:0000259" key="2">
    <source>
        <dbReference type="Pfam" id="PF00582"/>
    </source>
</evidence>
<evidence type="ECO:0000256" key="1">
    <source>
        <dbReference type="ARBA" id="ARBA00008791"/>
    </source>
</evidence>
<dbReference type="Proteomes" id="UP000030185">
    <property type="component" value="Unassembled WGS sequence"/>
</dbReference>
<dbReference type="InterPro" id="IPR006016">
    <property type="entry name" value="UspA"/>
</dbReference>
<dbReference type="STRING" id="153721.MYP_463"/>
<gene>
    <name evidence="3" type="ORF">MYP_463</name>
</gene>
<dbReference type="CDD" id="cd00293">
    <property type="entry name" value="USP-like"/>
    <property type="match status" value="1"/>
</dbReference>
<dbReference type="AlphaFoldDB" id="A0A098LA09"/>
<comment type="similarity">
    <text evidence="1">Belongs to the universal stress protein A family.</text>
</comment>
<evidence type="ECO:0000313" key="4">
    <source>
        <dbReference type="Proteomes" id="UP000030185"/>
    </source>
</evidence>
<evidence type="ECO:0000313" key="3">
    <source>
        <dbReference type="EMBL" id="GAL83237.1"/>
    </source>
</evidence>
<reference evidence="3 4" key="1">
    <citation type="submission" date="2014-09" db="EMBL/GenBank/DDBJ databases">
        <title>Sporocytophaga myxococcoides PG-01 genome sequencing.</title>
        <authorList>
            <person name="Liu L."/>
            <person name="Gao P.J."/>
            <person name="Chen G.J."/>
            <person name="Wang L.S."/>
        </authorList>
    </citation>
    <scope>NUCLEOTIDE SEQUENCE [LARGE SCALE GENOMIC DNA]</scope>
    <source>
        <strain evidence="3 4">PG-01</strain>
    </source>
</reference>
<name>A0A098LA09_9BACT</name>
<comment type="caution">
    <text evidence="3">The sequence shown here is derived from an EMBL/GenBank/DDBJ whole genome shotgun (WGS) entry which is preliminary data.</text>
</comment>